<dbReference type="InterPro" id="IPR048998">
    <property type="entry name" value="STPR"/>
</dbReference>
<dbReference type="Proteomes" id="UP000502823">
    <property type="component" value="Unassembled WGS sequence"/>
</dbReference>
<feature type="region of interest" description="Disordered" evidence="1">
    <location>
        <begin position="154"/>
        <end position="254"/>
    </location>
</feature>
<evidence type="ECO:0000313" key="3">
    <source>
        <dbReference type="EMBL" id="GFG38370.1"/>
    </source>
</evidence>
<sequence>MAIPAYCSTTEPSTAILKSNWFLQCRMNTTKSEPESDSETQESLSEFQFIDVNQDVLSIPMSCTEMKTEIEVPKVEETDTDSNAHQFYRESEVMAGKQEYKLHPPIYNIWKYEVQVTDVLETHEQMPEQQMLYSESMNESEWLLHKKREKFKELMRKRRKNETPDQRQKRLNKMKQYAKHRRANESPEQRQKRLNQARQRRANESLDQRLKRLGKMNDYEKQRRANETPEQCEERRRKRRERASLRRHSRTPKE</sequence>
<name>A0A6L2Q337_COPFO</name>
<feature type="compositionally biased region" description="Basic residues" evidence="1">
    <location>
        <begin position="236"/>
        <end position="254"/>
    </location>
</feature>
<reference evidence="4" key="1">
    <citation type="submission" date="2020-01" db="EMBL/GenBank/DDBJ databases">
        <title>Draft genome sequence of the Termite Coptotermes fromosanus.</title>
        <authorList>
            <person name="Itakura S."/>
            <person name="Yosikawa Y."/>
            <person name="Umezawa K."/>
        </authorList>
    </citation>
    <scope>NUCLEOTIDE SEQUENCE [LARGE SCALE GENOMIC DNA]</scope>
</reference>
<keyword evidence="4" id="KW-1185">Reference proteome</keyword>
<protein>
    <recommendedName>
        <fullName evidence="2">STPR domain-containing protein</fullName>
    </recommendedName>
</protein>
<feature type="domain" description="STPR" evidence="2">
    <location>
        <begin position="166"/>
        <end position="235"/>
    </location>
</feature>
<dbReference type="EMBL" id="BLKM01000769">
    <property type="protein sequence ID" value="GFG38370.1"/>
    <property type="molecule type" value="Genomic_DNA"/>
</dbReference>
<dbReference type="OrthoDB" id="10057854at2759"/>
<evidence type="ECO:0000256" key="1">
    <source>
        <dbReference type="SAM" id="MobiDB-lite"/>
    </source>
</evidence>
<dbReference type="AlphaFoldDB" id="A0A6L2Q337"/>
<comment type="caution">
    <text evidence="3">The sequence shown here is derived from an EMBL/GenBank/DDBJ whole genome shotgun (WGS) entry which is preliminary data.</text>
</comment>
<proteinExistence type="predicted"/>
<evidence type="ECO:0000259" key="2">
    <source>
        <dbReference type="Pfam" id="PF21107"/>
    </source>
</evidence>
<gene>
    <name evidence="3" type="ORF">Cfor_05713</name>
</gene>
<accession>A0A6L2Q337</accession>
<feature type="compositionally biased region" description="Basic residues" evidence="1">
    <location>
        <begin position="169"/>
        <end position="182"/>
    </location>
</feature>
<dbReference type="Pfam" id="PF21107">
    <property type="entry name" value="STPRs"/>
    <property type="match status" value="1"/>
</dbReference>
<organism evidence="3 4">
    <name type="scientific">Coptotermes formosanus</name>
    <name type="common">Formosan subterranean termite</name>
    <dbReference type="NCBI Taxonomy" id="36987"/>
    <lineage>
        <taxon>Eukaryota</taxon>
        <taxon>Metazoa</taxon>
        <taxon>Ecdysozoa</taxon>
        <taxon>Arthropoda</taxon>
        <taxon>Hexapoda</taxon>
        <taxon>Insecta</taxon>
        <taxon>Pterygota</taxon>
        <taxon>Neoptera</taxon>
        <taxon>Polyneoptera</taxon>
        <taxon>Dictyoptera</taxon>
        <taxon>Blattodea</taxon>
        <taxon>Blattoidea</taxon>
        <taxon>Termitoidae</taxon>
        <taxon>Rhinotermitidae</taxon>
        <taxon>Coptotermes</taxon>
    </lineage>
</organism>
<dbReference type="InParanoid" id="A0A6L2Q337"/>
<evidence type="ECO:0000313" key="4">
    <source>
        <dbReference type="Proteomes" id="UP000502823"/>
    </source>
</evidence>
<feature type="compositionally biased region" description="Basic and acidic residues" evidence="1">
    <location>
        <begin position="201"/>
        <end position="235"/>
    </location>
</feature>